<comment type="caution">
    <text evidence="2">The sequence shown here is derived from an EMBL/GenBank/DDBJ whole genome shotgun (WGS) entry which is preliminary data.</text>
</comment>
<gene>
    <name evidence="2" type="ORF">CTAYLR_009828</name>
</gene>
<dbReference type="AlphaFoldDB" id="A0AAD7UC18"/>
<protein>
    <recommendedName>
        <fullName evidence="1">Prolyl 4-hydroxylase alpha subunit Fe(2+) 2OG dioxygenase domain-containing protein</fullName>
    </recommendedName>
</protein>
<accession>A0AAD7UC18</accession>
<dbReference type="Pfam" id="PF13640">
    <property type="entry name" value="2OG-FeII_Oxy_3"/>
    <property type="match status" value="1"/>
</dbReference>
<evidence type="ECO:0000313" key="3">
    <source>
        <dbReference type="Proteomes" id="UP001230188"/>
    </source>
</evidence>
<keyword evidence="3" id="KW-1185">Reference proteome</keyword>
<organism evidence="2 3">
    <name type="scientific">Chrysophaeum taylorii</name>
    <dbReference type="NCBI Taxonomy" id="2483200"/>
    <lineage>
        <taxon>Eukaryota</taxon>
        <taxon>Sar</taxon>
        <taxon>Stramenopiles</taxon>
        <taxon>Ochrophyta</taxon>
        <taxon>Pelagophyceae</taxon>
        <taxon>Pelagomonadales</taxon>
        <taxon>Pelagomonadaceae</taxon>
        <taxon>Chrysophaeum</taxon>
    </lineage>
</organism>
<dbReference type="Gene3D" id="2.60.120.620">
    <property type="entry name" value="q2cbj1_9rhob like domain"/>
    <property type="match status" value="1"/>
</dbReference>
<evidence type="ECO:0000313" key="2">
    <source>
        <dbReference type="EMBL" id="KAJ8601644.1"/>
    </source>
</evidence>
<dbReference type="EMBL" id="JAQMWT010000412">
    <property type="protein sequence ID" value="KAJ8601644.1"/>
    <property type="molecule type" value="Genomic_DNA"/>
</dbReference>
<dbReference type="InterPro" id="IPR011990">
    <property type="entry name" value="TPR-like_helical_dom_sf"/>
</dbReference>
<dbReference type="Gene3D" id="1.25.40.10">
    <property type="entry name" value="Tetratricopeptide repeat domain"/>
    <property type="match status" value="1"/>
</dbReference>
<feature type="domain" description="Prolyl 4-hydroxylase alpha subunit Fe(2+) 2OG dioxygenase" evidence="1">
    <location>
        <begin position="88"/>
        <end position="165"/>
    </location>
</feature>
<dbReference type="InterPro" id="IPR044862">
    <property type="entry name" value="Pro_4_hyd_alph_FE2OG_OXY"/>
</dbReference>
<dbReference type="Proteomes" id="UP001230188">
    <property type="component" value="Unassembled WGS sequence"/>
</dbReference>
<evidence type="ECO:0000259" key="1">
    <source>
        <dbReference type="Pfam" id="PF13640"/>
    </source>
</evidence>
<sequence length="355" mass="40068">MAVLLLLSAEAMKPQSWPRAFSEAECDAIEKLFFERCSVEVDERPYEGISRRNYWFKTKDMDTPEELGWILDRVASKVGKVDLEFALMHEFGPGNFFDWHVDTKPGDGTERTLNVNVVLAKGFRGGELQLGAQNASLDRGDMHVYPAALPHKVHDITAGRRRTLVLALRGENRETYFDQAPRVYEELCEDLVEPKLRWIEGDFYKAKGNLEIARAKYAQSYRSTSERDRYVDAFAQSAAQHHAEGRLEEAVEDLEMCVAIDPTHHEHATDLAVVSWLLGRPLRAERLLQDTLAASTNDSAKPALHAALSLVLRDLDRISEADRQEALAVQAEPDVAKAALDHLLDLRSQRRYGGV</sequence>
<proteinExistence type="predicted"/>
<name>A0AAD7UC18_9STRA</name>
<reference evidence="2" key="1">
    <citation type="submission" date="2023-01" db="EMBL/GenBank/DDBJ databases">
        <title>Metagenome sequencing of chrysophaentin producing Chrysophaeum taylorii.</title>
        <authorList>
            <person name="Davison J."/>
            <person name="Bewley C."/>
        </authorList>
    </citation>
    <scope>NUCLEOTIDE SEQUENCE</scope>
    <source>
        <strain evidence="2">NIES-1699</strain>
    </source>
</reference>
<dbReference type="SUPFAM" id="SSF48452">
    <property type="entry name" value="TPR-like"/>
    <property type="match status" value="1"/>
</dbReference>